<proteinExistence type="predicted"/>
<evidence type="ECO:0000313" key="3">
    <source>
        <dbReference type="Proteomes" id="UP001589813"/>
    </source>
</evidence>
<organism evidence="2 3">
    <name type="scientific">Rheinheimera tilapiae</name>
    <dbReference type="NCBI Taxonomy" id="875043"/>
    <lineage>
        <taxon>Bacteria</taxon>
        <taxon>Pseudomonadati</taxon>
        <taxon>Pseudomonadota</taxon>
        <taxon>Gammaproteobacteria</taxon>
        <taxon>Chromatiales</taxon>
        <taxon>Chromatiaceae</taxon>
        <taxon>Rheinheimera</taxon>
    </lineage>
</organism>
<dbReference type="Pfam" id="PF01882">
    <property type="entry name" value="DUF58"/>
    <property type="match status" value="1"/>
</dbReference>
<evidence type="ECO:0000259" key="1">
    <source>
        <dbReference type="Pfam" id="PF01882"/>
    </source>
</evidence>
<dbReference type="PANTHER" id="PTHR33608">
    <property type="entry name" value="BLL2464 PROTEIN"/>
    <property type="match status" value="1"/>
</dbReference>
<accession>A0ABV6BDU5</accession>
<dbReference type="SUPFAM" id="SSF53300">
    <property type="entry name" value="vWA-like"/>
    <property type="match status" value="1"/>
</dbReference>
<reference evidence="2 3" key="1">
    <citation type="submission" date="2024-09" db="EMBL/GenBank/DDBJ databases">
        <authorList>
            <person name="Sun Q."/>
            <person name="Mori K."/>
        </authorList>
    </citation>
    <scope>NUCLEOTIDE SEQUENCE [LARGE SCALE GENOMIC DNA]</scope>
    <source>
        <strain evidence="2 3">KCTC 23315</strain>
    </source>
</reference>
<dbReference type="EMBL" id="JBHLXP010000001">
    <property type="protein sequence ID" value="MFC0048247.1"/>
    <property type="molecule type" value="Genomic_DNA"/>
</dbReference>
<evidence type="ECO:0000313" key="2">
    <source>
        <dbReference type="EMBL" id="MFC0048247.1"/>
    </source>
</evidence>
<protein>
    <submittedName>
        <fullName evidence="2">DUF58 domain-containing protein</fullName>
    </submittedName>
</protein>
<comment type="caution">
    <text evidence="2">The sequence shown here is derived from an EMBL/GenBank/DDBJ whole genome shotgun (WGS) entry which is preliminary data.</text>
</comment>
<gene>
    <name evidence="2" type="ORF">ACFFJP_08100</name>
</gene>
<dbReference type="PANTHER" id="PTHR33608:SF12">
    <property type="entry name" value="DUF58 DOMAIN-CONTAINING PROTEIN"/>
    <property type="match status" value="1"/>
</dbReference>
<dbReference type="InterPro" id="IPR002881">
    <property type="entry name" value="DUF58"/>
</dbReference>
<feature type="domain" description="DUF58" evidence="1">
    <location>
        <begin position="68"/>
        <end position="287"/>
    </location>
</feature>
<keyword evidence="3" id="KW-1185">Reference proteome</keyword>
<dbReference type="Proteomes" id="UP001589813">
    <property type="component" value="Unassembled WGS sequence"/>
</dbReference>
<name>A0ABV6BDU5_9GAMM</name>
<sequence>MSQAVQAQTVAQQLAALGADGVQLDLPQLLKYQHHTYVLDLAPQQVIQSKLAGSYLARSKGRGMEFDEVRHYQLGDDVRTIDWRVTARTGKVHTKLFREEKERPVFVLTDLSPSMHFGSVLLTKAVQASHLAALVGWHARERGDKFGGILFNGQQIRELKPASRSVSVLRYLQQLIDLNNKPVAPELQSIGLADAVGQLRRLVRPGSLVYVISDFSALDANVMRHLQSMRMHNEIRLCQISDPLELQIPATASGQLALQTNAAVLQLDLTPAALKQRYAVQQQQQQTERIQFWRSLGLRHMQISNASSLRSQLVAIQQPTLAQAHSAPVNTSGTVHGQ</sequence>
<dbReference type="InterPro" id="IPR036465">
    <property type="entry name" value="vWFA_dom_sf"/>
</dbReference>